<evidence type="ECO:0000256" key="1">
    <source>
        <dbReference type="ARBA" id="ARBA00023180"/>
    </source>
</evidence>
<dbReference type="Gene3D" id="3.40.50.1820">
    <property type="entry name" value="alpha/beta hydrolase"/>
    <property type="match status" value="1"/>
</dbReference>
<dbReference type="InterPro" id="IPR002018">
    <property type="entry name" value="CarbesteraseB"/>
</dbReference>
<keyword evidence="4" id="KW-1185">Reference proteome</keyword>
<feature type="domain" description="Carboxylesterase type B" evidence="2">
    <location>
        <begin position="1"/>
        <end position="59"/>
    </location>
</feature>
<dbReference type="InterPro" id="IPR029058">
    <property type="entry name" value="AB_hydrolase_fold"/>
</dbReference>
<evidence type="ECO:0000259" key="2">
    <source>
        <dbReference type="Pfam" id="PF00135"/>
    </source>
</evidence>
<proteinExistence type="predicted"/>
<organism evidence="3 4">
    <name type="scientific">Iphiclides podalirius</name>
    <name type="common">scarce swallowtail</name>
    <dbReference type="NCBI Taxonomy" id="110791"/>
    <lineage>
        <taxon>Eukaryota</taxon>
        <taxon>Metazoa</taxon>
        <taxon>Ecdysozoa</taxon>
        <taxon>Arthropoda</taxon>
        <taxon>Hexapoda</taxon>
        <taxon>Insecta</taxon>
        <taxon>Pterygota</taxon>
        <taxon>Neoptera</taxon>
        <taxon>Endopterygota</taxon>
        <taxon>Lepidoptera</taxon>
        <taxon>Glossata</taxon>
        <taxon>Ditrysia</taxon>
        <taxon>Papilionoidea</taxon>
        <taxon>Papilionidae</taxon>
        <taxon>Papilioninae</taxon>
        <taxon>Iphiclides</taxon>
    </lineage>
</organism>
<protein>
    <recommendedName>
        <fullName evidence="2">Carboxylesterase type B domain-containing protein</fullName>
    </recommendedName>
</protein>
<reference evidence="3" key="1">
    <citation type="submission" date="2022-03" db="EMBL/GenBank/DDBJ databases">
        <authorList>
            <person name="Martin H S."/>
        </authorList>
    </citation>
    <scope>NUCLEOTIDE SEQUENCE</scope>
</reference>
<dbReference type="Proteomes" id="UP000837857">
    <property type="component" value="Chromosome 17"/>
</dbReference>
<sequence>MIDQICNLFTKFAKYGNPTPDSSLGVIWPQYNNTSKNYMEIGEKITTGENLDASSLEFWKTVYDYAGLEF</sequence>
<dbReference type="EMBL" id="OW152829">
    <property type="protein sequence ID" value="CAH2047750.1"/>
    <property type="molecule type" value="Genomic_DNA"/>
</dbReference>
<name>A0ABN8I6V7_9NEOP</name>
<evidence type="ECO:0000313" key="3">
    <source>
        <dbReference type="EMBL" id="CAH2047750.1"/>
    </source>
</evidence>
<dbReference type="Pfam" id="PF00135">
    <property type="entry name" value="COesterase"/>
    <property type="match status" value="1"/>
</dbReference>
<evidence type="ECO:0000313" key="4">
    <source>
        <dbReference type="Proteomes" id="UP000837857"/>
    </source>
</evidence>
<accession>A0ABN8I6V7</accession>
<feature type="non-terminal residue" evidence="3">
    <location>
        <position position="70"/>
    </location>
</feature>
<gene>
    <name evidence="3" type="ORF">IPOD504_LOCUS5920</name>
</gene>
<keyword evidence="1" id="KW-0325">Glycoprotein</keyword>
<dbReference type="SUPFAM" id="SSF53474">
    <property type="entry name" value="alpha/beta-Hydrolases"/>
    <property type="match status" value="1"/>
</dbReference>